<gene>
    <name evidence="2" type="ORF">ECPE_LOCUS10813</name>
</gene>
<evidence type="ECO:0000313" key="2">
    <source>
        <dbReference type="EMBL" id="VDP87658.1"/>
    </source>
</evidence>
<sequence>MTVKVISTEEGGMAWKVEEATTTAVTPPFPKKRGNASGIMLEGPPEMSSRSTRHAQEDRETLWYTNPCRLRDK</sequence>
<name>A0A183AV28_9TREM</name>
<dbReference type="Proteomes" id="UP000272942">
    <property type="component" value="Unassembled WGS sequence"/>
</dbReference>
<keyword evidence="3" id="KW-1185">Reference proteome</keyword>
<accession>A0A183AV28</accession>
<dbReference type="AlphaFoldDB" id="A0A183AV28"/>
<dbReference type="EMBL" id="UZAN01049727">
    <property type="protein sequence ID" value="VDP87658.1"/>
    <property type="molecule type" value="Genomic_DNA"/>
</dbReference>
<feature type="region of interest" description="Disordered" evidence="1">
    <location>
        <begin position="25"/>
        <end position="60"/>
    </location>
</feature>
<dbReference type="WBParaSite" id="ECPE_0001084601-mRNA-1">
    <property type="protein sequence ID" value="ECPE_0001084601-mRNA-1"/>
    <property type="gene ID" value="ECPE_0001084601"/>
</dbReference>
<proteinExistence type="predicted"/>
<reference evidence="4" key="1">
    <citation type="submission" date="2016-06" db="UniProtKB">
        <authorList>
            <consortium name="WormBaseParasite"/>
        </authorList>
    </citation>
    <scope>IDENTIFICATION</scope>
</reference>
<organism evidence="4">
    <name type="scientific">Echinostoma caproni</name>
    <dbReference type="NCBI Taxonomy" id="27848"/>
    <lineage>
        <taxon>Eukaryota</taxon>
        <taxon>Metazoa</taxon>
        <taxon>Spiralia</taxon>
        <taxon>Lophotrochozoa</taxon>
        <taxon>Platyhelminthes</taxon>
        <taxon>Trematoda</taxon>
        <taxon>Digenea</taxon>
        <taxon>Plagiorchiida</taxon>
        <taxon>Echinostomata</taxon>
        <taxon>Echinostomatoidea</taxon>
        <taxon>Echinostomatidae</taxon>
        <taxon>Echinostoma</taxon>
    </lineage>
</organism>
<evidence type="ECO:0000313" key="4">
    <source>
        <dbReference type="WBParaSite" id="ECPE_0001084601-mRNA-1"/>
    </source>
</evidence>
<evidence type="ECO:0000313" key="3">
    <source>
        <dbReference type="Proteomes" id="UP000272942"/>
    </source>
</evidence>
<protein>
    <submittedName>
        <fullName evidence="2 4">Uncharacterized protein</fullName>
    </submittedName>
</protein>
<evidence type="ECO:0000256" key="1">
    <source>
        <dbReference type="SAM" id="MobiDB-lite"/>
    </source>
</evidence>
<reference evidence="2 3" key="2">
    <citation type="submission" date="2018-11" db="EMBL/GenBank/DDBJ databases">
        <authorList>
            <consortium name="Pathogen Informatics"/>
        </authorList>
    </citation>
    <scope>NUCLEOTIDE SEQUENCE [LARGE SCALE GENOMIC DNA]</scope>
    <source>
        <strain evidence="2 3">Egypt</strain>
    </source>
</reference>